<sequence length="1393" mass="156488">MKKKIIIAAITIIVIILATWSWNHWFSRTRIAFVNYQAIELAQISRANDNGMIKIENLSAENLDELNKYDMVFVQAMGLKLTGEQRKLITTAAQKGVPILSTMITTPENDFTTIDKVSADTLRLYLGNGGRQNYRNLALYVRKYIDAKIFRAPTPQPVVEHILGLLHHRPKTEDKAADDLQFNSVKEYNAYLKKQGLWHEGAPAIVVMGPMGEPTSLIARLEQTGNNVYPVNDIRKFIEEGHADSIPLRAVINMAHGRVGDNLVAFLQQKNIPLFAPLNVNQPEKDWRNDKQGMMGGFLSQSVTMPEIDGAIRPFALFAHYKGKDGLDYVDAIPDRLNTFVKTVNNYIRLKNIPNSKKRVAIYYYKGPGQNALTASGMEVCSSLFNLLTTMKQQGYNVQGLPSSAEELEKLIQQQGAVLGTYAKGAITHFIHTGHPALVNKEEYDKWVKASIVGEKYKEVVEKNGEFPGNYLATDKGELAIPRIQLGNIVLMPQLAVSTEDNSFKIVHGTDAAPSHAFIASYLWMQHAFKADVLVHFGTHGSMEFTPKKQIALSNEDWPDRLVGAIPHIYIYTVGNVGEGVIAKRRSYACLQTYLTQPYMKNDVRTMYKALLDKMDVYHTKVAKKLPGIKETALQVKAMVVKMGIHRDLQLDANLKRPYNEEQMQQVDNFIEELATEKIGGHLYTMGVPYDTQGLHSTVMAMCADPIAYARFAVDKQKGRASDVMMKQRSLFVQRYLYPAQKLVDKLLANPSLGNPKMVCQVLGIAPAELQKAHHLCEALNAPSSMMAMMQGMSKKSPMAKGMKKNMNSMKGNMPKGMGMGGMRMQKPSFSSHEKDFAFAVIEAERTIMNVAKYHKLLIQSPAMELRSILNAMNGGYTSPSPGGDPVTNPNTLPTGRNMYSINAETTPSEAAWEQGKQLAENTIALYRQHHHDSIPRKVSFTLWSSEFIETQGASIAQILYLLGVEPVRDFFGRISDIKLIPSKELGRPRIDVVVQTSGQLRDLAASRLFLINRAVEMAAAAHDDKYENMVSEGVKETERVLTEKGVSPKEARSMAARRVFGGVNGSYGTNIQSMVMSSDQWENRSEIADTYLNNMGAFYGDDKEWEDFKQYAFEAALTRTDVIVQPRQSNLWGALSLDHVYEFMGGLNIAVTKATGKEPDAYISDMRNHYNMRMQDLKEAVGIESRTTIFNPAYIKEHIKSGKEGADEFAKTIQNTFGWNVMRTNVIDQQFWNKIYQVYIKDEYKVGMQKYFEQKNPAALEEITAVMLEGARKGMWKPTREQITTLASRHVDLVNRFKPSCSGFVCNNNKLRQFIAKEGTDNAVQRQQYLRNIDQIREKATDGKQGMTMKKETLSDNQNTTSDTVNGTVIIIVVLIAIIAVAFIVRRNRKMR</sequence>
<keyword evidence="2" id="KW-1133">Transmembrane helix</keyword>
<reference evidence="4 5" key="1">
    <citation type="submission" date="2014-07" db="EMBL/GenBank/DDBJ databases">
        <authorList>
            <person name="McCorrison J."/>
            <person name="Sanka R."/>
            <person name="Torralba M."/>
            <person name="Gillis M."/>
            <person name="Haft D.H."/>
            <person name="Methe B."/>
            <person name="Sutton G."/>
            <person name="Nelson K.E."/>
        </authorList>
    </citation>
    <scope>NUCLEOTIDE SEQUENCE [LARGE SCALE GENOMIC DNA]</scope>
    <source>
        <strain evidence="4 5">DNF00853</strain>
    </source>
</reference>
<dbReference type="Pfam" id="PF02514">
    <property type="entry name" value="CobN-Mg_chel"/>
    <property type="match status" value="1"/>
</dbReference>
<gene>
    <name evidence="4" type="ORF">HMPREF2137_00125</name>
</gene>
<dbReference type="OrthoDB" id="9757976at2"/>
<protein>
    <submittedName>
        <fullName evidence="4">Protoporphyrin IX magnesium chelatase</fullName>
    </submittedName>
</protein>
<name>A0A095ZS14_9BACT</name>
<evidence type="ECO:0000259" key="3">
    <source>
        <dbReference type="Pfam" id="PF02514"/>
    </source>
</evidence>
<organism evidence="4 5">
    <name type="scientific">Hoylesella buccalis DNF00853</name>
    <dbReference type="NCBI Taxonomy" id="1401074"/>
    <lineage>
        <taxon>Bacteria</taxon>
        <taxon>Pseudomonadati</taxon>
        <taxon>Bacteroidota</taxon>
        <taxon>Bacteroidia</taxon>
        <taxon>Bacteroidales</taxon>
        <taxon>Prevotellaceae</taxon>
        <taxon>Hoylesella</taxon>
    </lineage>
</organism>
<keyword evidence="2" id="KW-0472">Membrane</keyword>
<evidence type="ECO:0000313" key="4">
    <source>
        <dbReference type="EMBL" id="KGF37555.1"/>
    </source>
</evidence>
<evidence type="ECO:0000256" key="1">
    <source>
        <dbReference type="SAM" id="MobiDB-lite"/>
    </source>
</evidence>
<feature type="transmembrane region" description="Helical" evidence="2">
    <location>
        <begin position="1366"/>
        <end position="1386"/>
    </location>
</feature>
<comment type="caution">
    <text evidence="4">The sequence shown here is derived from an EMBL/GenBank/DDBJ whole genome shotgun (WGS) entry which is preliminary data.</text>
</comment>
<dbReference type="PANTHER" id="PTHR44119">
    <property type="entry name" value="MAGNESIUM-CHELATASE SUBUNIT CHLH, CHLOROPLASTIC"/>
    <property type="match status" value="1"/>
</dbReference>
<dbReference type="RefSeq" id="WP_036871144.1">
    <property type="nucleotide sequence ID" value="NZ_JRNN01000001.1"/>
</dbReference>
<keyword evidence="2" id="KW-0812">Transmembrane</keyword>
<feature type="domain" description="CobN/magnesium chelatase" evidence="3">
    <location>
        <begin position="125"/>
        <end position="1283"/>
    </location>
</feature>
<dbReference type="Proteomes" id="UP000029556">
    <property type="component" value="Unassembled WGS sequence"/>
</dbReference>
<accession>A0A095ZS14</accession>
<dbReference type="EMBL" id="JRNN01000001">
    <property type="protein sequence ID" value="KGF37555.1"/>
    <property type="molecule type" value="Genomic_DNA"/>
</dbReference>
<dbReference type="PANTHER" id="PTHR44119:SF1">
    <property type="entry name" value="MAGNESIUM-CHELATASE SUBUNIT CHLH, CHLOROPLASTIC"/>
    <property type="match status" value="1"/>
</dbReference>
<evidence type="ECO:0000313" key="5">
    <source>
        <dbReference type="Proteomes" id="UP000029556"/>
    </source>
</evidence>
<dbReference type="CDD" id="cd10150">
    <property type="entry name" value="CobN_like"/>
    <property type="match status" value="1"/>
</dbReference>
<dbReference type="InterPro" id="IPR003672">
    <property type="entry name" value="CobN/Mg_chltase"/>
</dbReference>
<proteinExistence type="predicted"/>
<evidence type="ECO:0000256" key="2">
    <source>
        <dbReference type="SAM" id="Phobius"/>
    </source>
</evidence>
<feature type="region of interest" description="Disordered" evidence="1">
    <location>
        <begin position="1341"/>
        <end position="1361"/>
    </location>
</feature>